<reference evidence="1 2" key="1">
    <citation type="submission" date="2018-05" db="EMBL/GenBank/DDBJ databases">
        <title>Genomic Encyclopedia of Archaeal and Bacterial Type Strains, Phase II (KMG-II): from individual species to whole genera.</title>
        <authorList>
            <person name="Goeker M."/>
        </authorList>
    </citation>
    <scope>NUCLEOTIDE SEQUENCE [LARGE SCALE GENOMIC DNA]</scope>
    <source>
        <strain evidence="1 2">DSM 22637</strain>
    </source>
</reference>
<proteinExistence type="predicted"/>
<evidence type="ECO:0000313" key="2">
    <source>
        <dbReference type="Proteomes" id="UP000245430"/>
    </source>
</evidence>
<dbReference type="Gene3D" id="3.90.1720.10">
    <property type="entry name" value="endopeptidase domain like (from Nostoc punctiforme)"/>
    <property type="match status" value="1"/>
</dbReference>
<gene>
    <name evidence="1" type="ORF">LX78_01576</name>
</gene>
<dbReference type="OrthoDB" id="9765517at2"/>
<dbReference type="EMBL" id="QGGP01000003">
    <property type="protein sequence ID" value="PWK19098.1"/>
    <property type="molecule type" value="Genomic_DNA"/>
</dbReference>
<sequence length="222" mass="25835">MSVMKKIIIILLLISGFIVYKTTNIRRLIHNFETGQKIDSLNGVYVYYNGNVGNVVKRNTKNGYNIGLEYQCVEFVKRYYYEYFNHEMPDSYGHAKSFFDKNIPDGKINKKRDLIQYENPSNSKPQKNDLIEIGADFVKDEYSEFHEIVCSKALSDFTNKWFELDGKLFREPVFLDGTFGLYSAQGEGVLDADITDCIFIDSTKETEFLKELERIIDLFKPD</sequence>
<comment type="caution">
    <text evidence="1">The sequence shown here is derived from an EMBL/GenBank/DDBJ whole genome shotgun (WGS) entry which is preliminary data.</text>
</comment>
<dbReference type="InterPro" id="IPR038765">
    <property type="entry name" value="Papain-like_cys_pep_sf"/>
</dbReference>
<dbReference type="RefSeq" id="WP_146192551.1">
    <property type="nucleotide sequence ID" value="NZ_QGGP01000003.1"/>
</dbReference>
<keyword evidence="2" id="KW-1185">Reference proteome</keyword>
<name>A0A316DNH7_9FLAO</name>
<dbReference type="SUPFAM" id="SSF54001">
    <property type="entry name" value="Cysteine proteinases"/>
    <property type="match status" value="1"/>
</dbReference>
<evidence type="ECO:0000313" key="1">
    <source>
        <dbReference type="EMBL" id="PWK19098.1"/>
    </source>
</evidence>
<organism evidence="1 2">
    <name type="scientific">Xanthomarina spongicola</name>
    <dbReference type="NCBI Taxonomy" id="570520"/>
    <lineage>
        <taxon>Bacteria</taxon>
        <taxon>Pseudomonadati</taxon>
        <taxon>Bacteroidota</taxon>
        <taxon>Flavobacteriia</taxon>
        <taxon>Flavobacteriales</taxon>
        <taxon>Flavobacteriaceae</taxon>
        <taxon>Xanthomarina</taxon>
    </lineage>
</organism>
<dbReference type="Proteomes" id="UP000245430">
    <property type="component" value="Unassembled WGS sequence"/>
</dbReference>
<accession>A0A316DNH7</accession>
<protein>
    <submittedName>
        <fullName evidence="1">Uncharacterized protein</fullName>
    </submittedName>
</protein>
<dbReference type="AlphaFoldDB" id="A0A316DNH7"/>